<evidence type="ECO:0000313" key="3">
    <source>
        <dbReference type="Proteomes" id="UP001234178"/>
    </source>
</evidence>
<gene>
    <name evidence="2" type="ORF">OUZ56_011860</name>
</gene>
<reference evidence="2 3" key="1">
    <citation type="journal article" date="2023" name="Nucleic Acids Res.">
        <title>The hologenome of Daphnia magna reveals possible DNA methylation and microbiome-mediated evolution of the host genome.</title>
        <authorList>
            <person name="Chaturvedi A."/>
            <person name="Li X."/>
            <person name="Dhandapani V."/>
            <person name="Marshall H."/>
            <person name="Kissane S."/>
            <person name="Cuenca-Cambronero M."/>
            <person name="Asole G."/>
            <person name="Calvet F."/>
            <person name="Ruiz-Romero M."/>
            <person name="Marangio P."/>
            <person name="Guigo R."/>
            <person name="Rago D."/>
            <person name="Mirbahai L."/>
            <person name="Eastwood N."/>
            <person name="Colbourne J.K."/>
            <person name="Zhou J."/>
            <person name="Mallon E."/>
            <person name="Orsini L."/>
        </authorList>
    </citation>
    <scope>NUCLEOTIDE SEQUENCE [LARGE SCALE GENOMIC DNA]</scope>
    <source>
        <strain evidence="2">LRV0_1</strain>
    </source>
</reference>
<accession>A0ABQ9Z1I0</accession>
<organism evidence="2 3">
    <name type="scientific">Daphnia magna</name>
    <dbReference type="NCBI Taxonomy" id="35525"/>
    <lineage>
        <taxon>Eukaryota</taxon>
        <taxon>Metazoa</taxon>
        <taxon>Ecdysozoa</taxon>
        <taxon>Arthropoda</taxon>
        <taxon>Crustacea</taxon>
        <taxon>Branchiopoda</taxon>
        <taxon>Diplostraca</taxon>
        <taxon>Cladocera</taxon>
        <taxon>Anomopoda</taxon>
        <taxon>Daphniidae</taxon>
        <taxon>Daphnia</taxon>
    </lineage>
</organism>
<evidence type="ECO:0000256" key="1">
    <source>
        <dbReference type="SAM" id="MobiDB-lite"/>
    </source>
</evidence>
<name>A0ABQ9Z1I0_9CRUS</name>
<proteinExistence type="predicted"/>
<dbReference type="Proteomes" id="UP001234178">
    <property type="component" value="Unassembled WGS sequence"/>
</dbReference>
<evidence type="ECO:0000313" key="2">
    <source>
        <dbReference type="EMBL" id="KAK4006701.1"/>
    </source>
</evidence>
<protein>
    <submittedName>
        <fullName evidence="2">Uncharacterized protein</fullName>
    </submittedName>
</protein>
<feature type="region of interest" description="Disordered" evidence="1">
    <location>
        <begin position="1"/>
        <end position="20"/>
    </location>
</feature>
<sequence length="74" mass="7929">MRSSAKERPQGVFRHRDVRGEPVGCGKSKVGDGLELVRVGRDATLLNLESNLLDLAAGKLKFLEAEGDPSAPGR</sequence>
<keyword evidence="3" id="KW-1185">Reference proteome</keyword>
<dbReference type="EMBL" id="JAOYFB010000002">
    <property type="protein sequence ID" value="KAK4006701.1"/>
    <property type="molecule type" value="Genomic_DNA"/>
</dbReference>
<comment type="caution">
    <text evidence="2">The sequence shown here is derived from an EMBL/GenBank/DDBJ whole genome shotgun (WGS) entry which is preliminary data.</text>
</comment>